<dbReference type="Gene3D" id="3.40.1420.30">
    <property type="match status" value="1"/>
</dbReference>
<dbReference type="SUPFAM" id="SSF160574">
    <property type="entry name" value="BT0923-like"/>
    <property type="match status" value="1"/>
</dbReference>
<protein>
    <recommendedName>
        <fullName evidence="4">Beta-lactamase-inhibitor-like PepSY-like domain-containing protein</fullName>
    </recommendedName>
</protein>
<evidence type="ECO:0000313" key="2">
    <source>
        <dbReference type="EMBL" id="CDF79028.1"/>
    </source>
</evidence>
<dbReference type="AlphaFoldDB" id="T2KKQ7"/>
<keyword evidence="3" id="KW-1185">Reference proteome</keyword>
<dbReference type="HOGENOM" id="CLU_155057_1_0_10"/>
<dbReference type="RefSeq" id="WP_038528842.1">
    <property type="nucleotide sequence ID" value="NZ_HG315671.1"/>
</dbReference>
<evidence type="ECO:0000256" key="1">
    <source>
        <dbReference type="SAM" id="SignalP"/>
    </source>
</evidence>
<dbReference type="STRING" id="1347342.BN863_13160"/>
<feature type="chain" id="PRO_5004590990" description="Beta-lactamase-inhibitor-like PepSY-like domain-containing protein" evidence="1">
    <location>
        <begin position="23"/>
        <end position="101"/>
    </location>
</feature>
<evidence type="ECO:0000313" key="3">
    <source>
        <dbReference type="Proteomes" id="UP000016160"/>
    </source>
</evidence>
<name>T2KKQ7_FORAG</name>
<dbReference type="eggNOG" id="ENOG5032Y3T">
    <property type="taxonomic scope" value="Bacteria"/>
</dbReference>
<dbReference type="PATRIC" id="fig|1347342.6.peg.1326"/>
<evidence type="ECO:0008006" key="4">
    <source>
        <dbReference type="Google" id="ProtNLM"/>
    </source>
</evidence>
<sequence>MKNVFLTLVFAAVVLSNMSFYAASPVVLKFEDGVFVLQDEYKEIKVTELPKAVTDAVATDFSKATIAKAYVNEAMEYKLELTMDGTMETVHVDAKGNWIKK</sequence>
<dbReference type="EMBL" id="HG315671">
    <property type="protein sequence ID" value="CDF79028.1"/>
    <property type="molecule type" value="Genomic_DNA"/>
</dbReference>
<feature type="signal peptide" evidence="1">
    <location>
        <begin position="1"/>
        <end position="22"/>
    </location>
</feature>
<reference evidence="2 3" key="1">
    <citation type="journal article" date="2013" name="Appl. Environ. Microbiol.">
        <title>The genome of the alga-associated marine flavobacterium Formosa agariphila KMM 3901T reveals a broad potential for degradation of algal polysaccharides.</title>
        <authorList>
            <person name="Mann A.J."/>
            <person name="Hahnke R.L."/>
            <person name="Huang S."/>
            <person name="Werner J."/>
            <person name="Xing P."/>
            <person name="Barbeyron T."/>
            <person name="Huettel B."/>
            <person name="Stueber K."/>
            <person name="Reinhardt R."/>
            <person name="Harder J."/>
            <person name="Gloeckner F.O."/>
            <person name="Amann R.I."/>
            <person name="Teeling H."/>
        </authorList>
    </citation>
    <scope>NUCLEOTIDE SEQUENCE [LARGE SCALE GENOMIC DNA]</scope>
    <source>
        <strain evidence="3">DSM 15362 / KCTC 12365 / LMG 23005 / KMM 3901</strain>
    </source>
</reference>
<organism evidence="2 3">
    <name type="scientific">Formosa agariphila (strain DSM 15362 / KCTC 12365 / LMG 23005 / KMM 3901 / M-2Alg 35-1)</name>
    <dbReference type="NCBI Taxonomy" id="1347342"/>
    <lineage>
        <taxon>Bacteria</taxon>
        <taxon>Pseudomonadati</taxon>
        <taxon>Bacteroidota</taxon>
        <taxon>Flavobacteriia</taxon>
        <taxon>Flavobacteriales</taxon>
        <taxon>Flavobacteriaceae</taxon>
        <taxon>Formosa</taxon>
    </lineage>
</organism>
<proteinExistence type="predicted"/>
<accession>T2KKQ7</accession>
<dbReference type="OrthoDB" id="1099258at2"/>
<gene>
    <name evidence="2" type="ORF">BN863_13160</name>
</gene>
<dbReference type="Proteomes" id="UP000016160">
    <property type="component" value="Chromosome"/>
</dbReference>
<keyword evidence="1" id="KW-0732">Signal</keyword>